<evidence type="ECO:0000256" key="5">
    <source>
        <dbReference type="ARBA" id="ARBA00023134"/>
    </source>
</evidence>
<proteinExistence type="predicted"/>
<accession>A0A8H3XCY2</accession>
<name>A0A8H3XCY2_GIGMA</name>
<evidence type="ECO:0000256" key="3">
    <source>
        <dbReference type="ARBA" id="ARBA00022771"/>
    </source>
</evidence>
<comment type="caution">
    <text evidence="9">The sequence shown here is derived from an EMBL/GenBank/DDBJ whole genome shotgun (WGS) entry which is preliminary data.</text>
</comment>
<sequence>MNDNKCNICKKSTKRCCSRCKQIYYCSKECQKKDWKIHKKHCENSSTVTETIEVTNDRRVETSSPTYFMNFNSDPIWLKIAIIGDSDVGKTTLARRAFYSSSIYNQQFYFPLAPFDWYPNGHYFVYSIYDAIGNFKLGELDREIEYKDTGAIILCFALDDPQTLTNIEKVWLPDIKKNFPYKMPPLLLVGNNKQIRDSIPIIDREDFTYAKFFKSVEEERKRKNRGKEFVSREQAKRVANRIGAIEYIQVNPMNEENCIKVFDKISLTCVPKVRKLHNKNDPFAETKINQEPTPILKRSENYSRFESYKNDLFTETRINQESNANFQWLENHFKPENLLLYIFTFLIFLYVFYEFILMIIIIIMLAILYTATNFMYARN</sequence>
<keyword evidence="5" id="KW-0342">GTP-binding</keyword>
<dbReference type="GO" id="GO:0008270">
    <property type="term" value="F:zinc ion binding"/>
    <property type="evidence" value="ECO:0007669"/>
    <property type="project" value="UniProtKB-KW"/>
</dbReference>
<keyword evidence="7" id="KW-1133">Transmembrane helix</keyword>
<evidence type="ECO:0000256" key="7">
    <source>
        <dbReference type="SAM" id="Phobius"/>
    </source>
</evidence>
<dbReference type="PROSITE" id="PS51419">
    <property type="entry name" value="RAB"/>
    <property type="match status" value="1"/>
</dbReference>
<protein>
    <submittedName>
        <fullName evidence="9">Rho-related GTP-binding protein RhoU-like</fullName>
    </submittedName>
</protein>
<evidence type="ECO:0000313" key="9">
    <source>
        <dbReference type="EMBL" id="KAF0438154.1"/>
    </source>
</evidence>
<organism evidence="9 10">
    <name type="scientific">Gigaspora margarita</name>
    <dbReference type="NCBI Taxonomy" id="4874"/>
    <lineage>
        <taxon>Eukaryota</taxon>
        <taxon>Fungi</taxon>
        <taxon>Fungi incertae sedis</taxon>
        <taxon>Mucoromycota</taxon>
        <taxon>Glomeromycotina</taxon>
        <taxon>Glomeromycetes</taxon>
        <taxon>Diversisporales</taxon>
        <taxon>Gigasporaceae</taxon>
        <taxon>Gigaspora</taxon>
    </lineage>
</organism>
<evidence type="ECO:0000256" key="4">
    <source>
        <dbReference type="ARBA" id="ARBA00022833"/>
    </source>
</evidence>
<keyword evidence="7" id="KW-0472">Membrane</keyword>
<dbReference type="PRINTS" id="PR00449">
    <property type="entry name" value="RASTRNSFRMNG"/>
</dbReference>
<dbReference type="InterPro" id="IPR027417">
    <property type="entry name" value="P-loop_NTPase"/>
</dbReference>
<dbReference type="InterPro" id="IPR001806">
    <property type="entry name" value="Small_GTPase"/>
</dbReference>
<dbReference type="PROSITE" id="PS01360">
    <property type="entry name" value="ZF_MYND_1"/>
    <property type="match status" value="1"/>
</dbReference>
<dbReference type="Proteomes" id="UP000439903">
    <property type="component" value="Unassembled WGS sequence"/>
</dbReference>
<evidence type="ECO:0000256" key="1">
    <source>
        <dbReference type="ARBA" id="ARBA00022723"/>
    </source>
</evidence>
<evidence type="ECO:0000256" key="6">
    <source>
        <dbReference type="PROSITE-ProRule" id="PRU00134"/>
    </source>
</evidence>
<feature type="transmembrane region" description="Helical" evidence="7">
    <location>
        <begin position="338"/>
        <end position="371"/>
    </location>
</feature>
<dbReference type="Gene3D" id="6.10.140.2220">
    <property type="match status" value="1"/>
</dbReference>
<evidence type="ECO:0000313" key="10">
    <source>
        <dbReference type="Proteomes" id="UP000439903"/>
    </source>
</evidence>
<reference evidence="9 10" key="1">
    <citation type="journal article" date="2019" name="Environ. Microbiol.">
        <title>At the nexus of three kingdoms: the genome of the mycorrhizal fungus Gigaspora margarita provides insights into plant, endobacterial and fungal interactions.</title>
        <authorList>
            <person name="Venice F."/>
            <person name="Ghignone S."/>
            <person name="Salvioli di Fossalunga A."/>
            <person name="Amselem J."/>
            <person name="Novero M."/>
            <person name="Xianan X."/>
            <person name="Sedzielewska Toro K."/>
            <person name="Morin E."/>
            <person name="Lipzen A."/>
            <person name="Grigoriev I.V."/>
            <person name="Henrissat B."/>
            <person name="Martin F.M."/>
            <person name="Bonfante P."/>
        </authorList>
    </citation>
    <scope>NUCLEOTIDE SEQUENCE [LARGE SCALE GENOMIC DNA]</scope>
    <source>
        <strain evidence="9 10">BEG34</strain>
    </source>
</reference>
<gene>
    <name evidence="9" type="ORF">F8M41_004270</name>
</gene>
<dbReference type="SMART" id="SM00174">
    <property type="entry name" value="RHO"/>
    <property type="match status" value="1"/>
</dbReference>
<evidence type="ECO:0000259" key="8">
    <source>
        <dbReference type="PROSITE" id="PS50865"/>
    </source>
</evidence>
<dbReference type="Pfam" id="PF00071">
    <property type="entry name" value="Ras"/>
    <property type="match status" value="1"/>
</dbReference>
<dbReference type="InterPro" id="IPR003578">
    <property type="entry name" value="Small_GTPase_Rho"/>
</dbReference>
<keyword evidence="4" id="KW-0862">Zinc</keyword>
<keyword evidence="10" id="KW-1185">Reference proteome</keyword>
<dbReference type="GO" id="GO:0007264">
    <property type="term" value="P:small GTPase-mediated signal transduction"/>
    <property type="evidence" value="ECO:0007669"/>
    <property type="project" value="InterPro"/>
</dbReference>
<dbReference type="GO" id="GO:0005525">
    <property type="term" value="F:GTP binding"/>
    <property type="evidence" value="ECO:0007669"/>
    <property type="project" value="UniProtKB-KW"/>
</dbReference>
<keyword evidence="3 6" id="KW-0863">Zinc-finger</keyword>
<dbReference type="SUPFAM" id="SSF144232">
    <property type="entry name" value="HIT/MYND zinc finger-like"/>
    <property type="match status" value="1"/>
</dbReference>
<dbReference type="OrthoDB" id="432970at2759"/>
<dbReference type="EMBL" id="WTPW01001389">
    <property type="protein sequence ID" value="KAF0438154.1"/>
    <property type="molecule type" value="Genomic_DNA"/>
</dbReference>
<dbReference type="Gene3D" id="3.40.50.300">
    <property type="entry name" value="P-loop containing nucleotide triphosphate hydrolases"/>
    <property type="match status" value="1"/>
</dbReference>
<dbReference type="PANTHER" id="PTHR24072">
    <property type="entry name" value="RHO FAMILY GTPASE"/>
    <property type="match status" value="1"/>
</dbReference>
<dbReference type="SUPFAM" id="SSF52540">
    <property type="entry name" value="P-loop containing nucleoside triphosphate hydrolases"/>
    <property type="match status" value="1"/>
</dbReference>
<keyword evidence="1" id="KW-0479">Metal-binding</keyword>
<feature type="domain" description="MYND-type" evidence="8">
    <location>
        <begin position="6"/>
        <end position="42"/>
    </location>
</feature>
<dbReference type="PROSITE" id="PS50865">
    <property type="entry name" value="ZF_MYND_2"/>
    <property type="match status" value="1"/>
</dbReference>
<dbReference type="Pfam" id="PF01753">
    <property type="entry name" value="zf-MYND"/>
    <property type="match status" value="1"/>
</dbReference>
<keyword evidence="2" id="KW-0547">Nucleotide-binding</keyword>
<evidence type="ECO:0000256" key="2">
    <source>
        <dbReference type="ARBA" id="ARBA00022741"/>
    </source>
</evidence>
<dbReference type="InterPro" id="IPR002893">
    <property type="entry name" value="Znf_MYND"/>
</dbReference>
<dbReference type="AlphaFoldDB" id="A0A8H3XCY2"/>
<keyword evidence="7" id="KW-0812">Transmembrane</keyword>
<dbReference type="GO" id="GO:0003924">
    <property type="term" value="F:GTPase activity"/>
    <property type="evidence" value="ECO:0007669"/>
    <property type="project" value="InterPro"/>
</dbReference>